<evidence type="ECO:0000256" key="14">
    <source>
        <dbReference type="SAM" id="MobiDB-lite"/>
    </source>
</evidence>
<dbReference type="InterPro" id="IPR018957">
    <property type="entry name" value="Znf_C3HC4_RING-type"/>
</dbReference>
<evidence type="ECO:0000256" key="1">
    <source>
        <dbReference type="ARBA" id="ARBA00001798"/>
    </source>
</evidence>
<protein>
    <recommendedName>
        <fullName evidence="6">RBR-type E3 ubiquitin transferase</fullName>
        <ecNumber evidence="6">2.3.2.31</ecNumber>
    </recommendedName>
</protein>
<dbReference type="InterPro" id="IPR044066">
    <property type="entry name" value="TRIAD_supradom"/>
</dbReference>
<evidence type="ECO:0000256" key="12">
    <source>
        <dbReference type="ARBA" id="ARBA00022833"/>
    </source>
</evidence>
<evidence type="ECO:0000256" key="3">
    <source>
        <dbReference type="ARBA" id="ARBA00003976"/>
    </source>
</evidence>
<feature type="domain" description="RING-type" evidence="15">
    <location>
        <begin position="174"/>
        <end position="217"/>
    </location>
</feature>
<keyword evidence="11" id="KW-0833">Ubl conjugation pathway</keyword>
<evidence type="ECO:0000256" key="10">
    <source>
        <dbReference type="ARBA" id="ARBA00022771"/>
    </source>
</evidence>
<dbReference type="InterPro" id="IPR002867">
    <property type="entry name" value="IBR_dom"/>
</dbReference>
<dbReference type="FunFam" id="1.20.120.1750:FF:000019">
    <property type="entry name" value="RBR-type E3 ubiquitin transferase"/>
    <property type="match status" value="1"/>
</dbReference>
<evidence type="ECO:0000256" key="8">
    <source>
        <dbReference type="ARBA" id="ARBA00022723"/>
    </source>
</evidence>
<accession>A0A178VWL4</accession>
<dbReference type="InterPro" id="IPR017907">
    <property type="entry name" value="Znf_RING_CS"/>
</dbReference>
<dbReference type="UniPathway" id="UPA00143"/>
<dbReference type="PROSITE" id="PS00518">
    <property type="entry name" value="ZF_RING_1"/>
    <property type="match status" value="1"/>
</dbReference>
<dbReference type="PANTHER" id="PTHR11685">
    <property type="entry name" value="RBR FAMILY RING FINGER AND IBR DOMAIN-CONTAINING"/>
    <property type="match status" value="1"/>
</dbReference>
<comment type="catalytic activity">
    <reaction evidence="1">
        <text>[E2 ubiquitin-conjugating enzyme]-S-ubiquitinyl-L-cysteine + [acceptor protein]-L-lysine = [E2 ubiquitin-conjugating enzyme]-L-cysteine + [acceptor protein]-N(6)-ubiquitinyl-L-lysine.</text>
        <dbReference type="EC" id="2.3.2.31"/>
    </reaction>
</comment>
<evidence type="ECO:0000256" key="2">
    <source>
        <dbReference type="ARBA" id="ARBA00001947"/>
    </source>
</evidence>
<dbReference type="GO" id="GO:0061630">
    <property type="term" value="F:ubiquitin protein ligase activity"/>
    <property type="evidence" value="ECO:0007669"/>
    <property type="project" value="UniProtKB-EC"/>
</dbReference>
<comment type="similarity">
    <text evidence="5">Belongs to the RBR family. Ariadne subfamily.</text>
</comment>
<evidence type="ECO:0000256" key="4">
    <source>
        <dbReference type="ARBA" id="ARBA00004906"/>
    </source>
</evidence>
<dbReference type="SUPFAM" id="SSF57850">
    <property type="entry name" value="RING/U-box"/>
    <property type="match status" value="2"/>
</dbReference>
<keyword evidence="7" id="KW-0808">Transferase</keyword>
<feature type="region of interest" description="Disordered" evidence="14">
    <location>
        <begin position="347"/>
        <end position="366"/>
    </location>
</feature>
<organism evidence="17 18">
    <name type="scientific">Arabidopsis thaliana</name>
    <name type="common">Mouse-ear cress</name>
    <dbReference type="NCBI Taxonomy" id="3702"/>
    <lineage>
        <taxon>Eukaryota</taxon>
        <taxon>Viridiplantae</taxon>
        <taxon>Streptophyta</taxon>
        <taxon>Embryophyta</taxon>
        <taxon>Tracheophyta</taxon>
        <taxon>Spermatophyta</taxon>
        <taxon>Magnoliopsida</taxon>
        <taxon>eudicotyledons</taxon>
        <taxon>Gunneridae</taxon>
        <taxon>Pentapetalae</taxon>
        <taxon>rosids</taxon>
        <taxon>malvids</taxon>
        <taxon>Brassicales</taxon>
        <taxon>Brassicaceae</taxon>
        <taxon>Camelineae</taxon>
        <taxon>Arabidopsis</taxon>
    </lineage>
</organism>
<feature type="region of interest" description="Disordered" evidence="14">
    <location>
        <begin position="1"/>
        <end position="37"/>
    </location>
</feature>
<evidence type="ECO:0000256" key="7">
    <source>
        <dbReference type="ARBA" id="ARBA00022679"/>
    </source>
</evidence>
<evidence type="ECO:0000259" key="16">
    <source>
        <dbReference type="PROSITE" id="PS51873"/>
    </source>
</evidence>
<dbReference type="ExpressionAtlas" id="A0A178VWL4">
    <property type="expression patterns" value="baseline and differential"/>
</dbReference>
<gene>
    <name evidence="17" type="ordered locus">AXX17_At2g21170</name>
</gene>
<dbReference type="CDD" id="cd22584">
    <property type="entry name" value="Rcat_RBR_unk"/>
    <property type="match status" value="1"/>
</dbReference>
<evidence type="ECO:0000256" key="5">
    <source>
        <dbReference type="ARBA" id="ARBA00005884"/>
    </source>
</evidence>
<dbReference type="InterPro" id="IPR013083">
    <property type="entry name" value="Znf_RING/FYVE/PHD"/>
</dbReference>
<dbReference type="Gene3D" id="3.30.40.10">
    <property type="entry name" value="Zinc/RING finger domain, C3HC4 (zinc finger)"/>
    <property type="match status" value="1"/>
</dbReference>
<evidence type="ECO:0000256" key="9">
    <source>
        <dbReference type="ARBA" id="ARBA00022737"/>
    </source>
</evidence>
<evidence type="ECO:0000256" key="11">
    <source>
        <dbReference type="ARBA" id="ARBA00022786"/>
    </source>
</evidence>
<reference evidence="18" key="1">
    <citation type="journal article" date="2016" name="Proc. Natl. Acad. Sci. U.S.A.">
        <title>Chromosome-level assembly of Arabidopsis thaliana Ler reveals the extent of translocation and inversion polymorphisms.</title>
        <authorList>
            <person name="Zapata L."/>
            <person name="Ding J."/>
            <person name="Willing E.M."/>
            <person name="Hartwig B."/>
            <person name="Bezdan D."/>
            <person name="Jiao W.B."/>
            <person name="Patel V."/>
            <person name="Velikkakam James G."/>
            <person name="Koornneef M."/>
            <person name="Ossowski S."/>
            <person name="Schneeberger K."/>
        </authorList>
    </citation>
    <scope>NUCLEOTIDE SEQUENCE [LARGE SCALE GENOMIC DNA]</scope>
    <source>
        <strain evidence="18">cv. Landsberg erecta</strain>
    </source>
</reference>
<dbReference type="InterPro" id="IPR002156">
    <property type="entry name" value="RNaseH_domain"/>
</dbReference>
<dbReference type="Pfam" id="PF00097">
    <property type="entry name" value="zf-C3HC4"/>
    <property type="match status" value="1"/>
</dbReference>
<dbReference type="EC" id="2.3.2.31" evidence="6"/>
<dbReference type="GO" id="GO:0016567">
    <property type="term" value="P:protein ubiquitination"/>
    <property type="evidence" value="ECO:0007669"/>
    <property type="project" value="UniProtKB-UniPathway"/>
</dbReference>
<keyword evidence="9" id="KW-0677">Repeat</keyword>
<dbReference type="PROSITE" id="PS50089">
    <property type="entry name" value="ZF_RING_2"/>
    <property type="match status" value="1"/>
</dbReference>
<dbReference type="PROSITE" id="PS51873">
    <property type="entry name" value="TRIAD"/>
    <property type="match status" value="1"/>
</dbReference>
<dbReference type="GO" id="GO:0004523">
    <property type="term" value="F:RNA-DNA hybrid ribonuclease activity"/>
    <property type="evidence" value="ECO:0007669"/>
    <property type="project" value="InterPro"/>
</dbReference>
<dbReference type="InterPro" id="IPR031127">
    <property type="entry name" value="E3_UB_ligase_RBR"/>
</dbReference>
<dbReference type="SMART" id="SM00184">
    <property type="entry name" value="RING"/>
    <property type="match status" value="1"/>
</dbReference>
<sequence length="366" mass="41412">MERDDINLTFQKRRIDSATTENSPNPKGDDSSKVVNSASPATQSYRLYFKGLVSDQTLAEGGKRIVNAGFGVAICDNTDEFLFEIKESLSNAEISRKGVEILALIRGLNNWYVERSLRRKLLVEEVKRLREQMTFSEAVLVARNDVKFAYRLAREEIVSKSSSVNVKEAQGETCVICLEETVADRMFFTDKCLHRYCFSCVKQYVEVKLLSGIVPTCLDYECKLELTLESCSKLSSSSDEALDQSNVRTCVKCNGLFCIDCKVPSHSDLSCADYKKLHPELLVDDIKLKLLANENMWRQCVMCRHLIELSDGCNHMTCRCGYQFCYGCGIEWKKNQDTCPSGCREMGHGDADSDDDVDDDEDDYCM</sequence>
<evidence type="ECO:0000256" key="6">
    <source>
        <dbReference type="ARBA" id="ARBA00012251"/>
    </source>
</evidence>
<feature type="compositionally biased region" description="Acidic residues" evidence="14">
    <location>
        <begin position="352"/>
        <end position="366"/>
    </location>
</feature>
<dbReference type="Gene3D" id="1.20.120.1750">
    <property type="match status" value="1"/>
</dbReference>
<dbReference type="InterPro" id="IPR001841">
    <property type="entry name" value="Znf_RING"/>
</dbReference>
<evidence type="ECO:0000259" key="15">
    <source>
        <dbReference type="PROSITE" id="PS50089"/>
    </source>
</evidence>
<evidence type="ECO:0000313" key="18">
    <source>
        <dbReference type="Proteomes" id="UP000078284"/>
    </source>
</evidence>
<dbReference type="GO" id="GO:0003676">
    <property type="term" value="F:nucleic acid binding"/>
    <property type="evidence" value="ECO:0007669"/>
    <property type="project" value="InterPro"/>
</dbReference>
<evidence type="ECO:0000256" key="13">
    <source>
        <dbReference type="PROSITE-ProRule" id="PRU00175"/>
    </source>
</evidence>
<comment type="pathway">
    <text evidence="4">Protein modification; protein ubiquitination.</text>
</comment>
<dbReference type="AlphaFoldDB" id="A0A178VWL4"/>
<dbReference type="Pfam" id="PF13456">
    <property type="entry name" value="RVT_3"/>
    <property type="match status" value="1"/>
</dbReference>
<dbReference type="Pfam" id="PF01485">
    <property type="entry name" value="IBR"/>
    <property type="match status" value="2"/>
</dbReference>
<dbReference type="GO" id="GO:0008270">
    <property type="term" value="F:zinc ion binding"/>
    <property type="evidence" value="ECO:0007669"/>
    <property type="project" value="UniProtKB-KW"/>
</dbReference>
<comment type="function">
    <text evidence="3">Might act as an E3 ubiquitin-protein ligase, or as part of E3 complex, which accepts ubiquitin from specific E2 ubiquitin-conjugating enzymes and then transfers it to substrates.</text>
</comment>
<proteinExistence type="inferred from homology"/>
<evidence type="ECO:0000313" key="17">
    <source>
        <dbReference type="EMBL" id="OAP10740.1"/>
    </source>
</evidence>
<comment type="caution">
    <text evidence="17">The sequence shown here is derived from an EMBL/GenBank/DDBJ whole genome shotgun (WGS) entry which is preliminary data.</text>
</comment>
<comment type="cofactor">
    <cofactor evidence="2">
        <name>Zn(2+)</name>
        <dbReference type="ChEBI" id="CHEBI:29105"/>
    </cofactor>
</comment>
<dbReference type="SMART" id="SM00647">
    <property type="entry name" value="IBR"/>
    <property type="match status" value="2"/>
</dbReference>
<dbReference type="Proteomes" id="UP000078284">
    <property type="component" value="Chromosome 2"/>
</dbReference>
<dbReference type="EMBL" id="LUHQ01000002">
    <property type="protein sequence ID" value="OAP10740.1"/>
    <property type="molecule type" value="Genomic_DNA"/>
</dbReference>
<feature type="domain" description="RING-type" evidence="16">
    <location>
        <begin position="170"/>
        <end position="347"/>
    </location>
</feature>
<name>A0A178VWL4_ARATH</name>
<keyword evidence="8" id="KW-0479">Metal-binding</keyword>
<keyword evidence="12" id="KW-0862">Zinc</keyword>
<keyword evidence="10 13" id="KW-0863">Zinc-finger</keyword>